<dbReference type="SUPFAM" id="SSF46689">
    <property type="entry name" value="Homeodomain-like"/>
    <property type="match status" value="1"/>
</dbReference>
<keyword evidence="1" id="KW-0805">Transcription regulation</keyword>
<dbReference type="InterPro" id="IPR052435">
    <property type="entry name" value="YY1-Transcr_Regul"/>
</dbReference>
<feature type="region of interest" description="Disordered" evidence="4">
    <location>
        <begin position="45"/>
        <end position="93"/>
    </location>
</feature>
<dbReference type="InterPro" id="IPR009057">
    <property type="entry name" value="Homeodomain-like_sf"/>
</dbReference>
<dbReference type="Ensembl" id="ENSHHUT00000085036.1">
    <property type="protein sequence ID" value="ENSHHUP00000082430.1"/>
    <property type="gene ID" value="ENSHHUG00000047899.1"/>
</dbReference>
<feature type="region of interest" description="Disordered" evidence="4">
    <location>
        <begin position="163"/>
        <end position="184"/>
    </location>
</feature>
<dbReference type="AlphaFoldDB" id="A0A4W5R867"/>
<evidence type="ECO:0008006" key="7">
    <source>
        <dbReference type="Google" id="ProtNLM"/>
    </source>
</evidence>
<dbReference type="Gene3D" id="1.10.10.60">
    <property type="entry name" value="Homeodomain-like"/>
    <property type="match status" value="1"/>
</dbReference>
<dbReference type="PANTHER" id="PTHR16088:SF3">
    <property type="entry name" value="GON-4-LIKE PROTEIN"/>
    <property type="match status" value="1"/>
</dbReference>
<dbReference type="PANTHER" id="PTHR16088">
    <property type="entry name" value="YY1 ASSOCIATED PROTEIN-RELATED"/>
    <property type="match status" value="1"/>
</dbReference>
<evidence type="ECO:0000256" key="4">
    <source>
        <dbReference type="SAM" id="MobiDB-lite"/>
    </source>
</evidence>
<organism evidence="5 6">
    <name type="scientific">Hucho hucho</name>
    <name type="common">huchen</name>
    <dbReference type="NCBI Taxonomy" id="62062"/>
    <lineage>
        <taxon>Eukaryota</taxon>
        <taxon>Metazoa</taxon>
        <taxon>Chordata</taxon>
        <taxon>Craniata</taxon>
        <taxon>Vertebrata</taxon>
        <taxon>Euteleostomi</taxon>
        <taxon>Actinopterygii</taxon>
        <taxon>Neopterygii</taxon>
        <taxon>Teleostei</taxon>
        <taxon>Protacanthopterygii</taxon>
        <taxon>Salmoniformes</taxon>
        <taxon>Salmonidae</taxon>
        <taxon>Salmoninae</taxon>
        <taxon>Hucho</taxon>
    </lineage>
</organism>
<reference evidence="5" key="2">
    <citation type="submission" date="2025-08" db="UniProtKB">
        <authorList>
            <consortium name="Ensembl"/>
        </authorList>
    </citation>
    <scope>IDENTIFICATION</scope>
</reference>
<sequence length="184" mass="20623">MKAQMATLLQGHTHLQGEFWGFFNELHIRPSLQCQTENRGCGDVTNTNSTSQRSSAANAKRCQGPKPPKAKQVREDEADEEKEGDRSNRPVCAKNISLTPSGEKVILWTRETDRAILTACQQKGANKSTFQAVSTQLDNKTANEVCARFQDLMRLFRFSTQRVCSDEDVSDTEQPTSSREPELD</sequence>
<dbReference type="FunFam" id="1.10.10.60:FF:000191">
    <property type="entry name" value="GON-4-like protein isoform X1"/>
    <property type="match status" value="1"/>
</dbReference>
<evidence type="ECO:0000313" key="6">
    <source>
        <dbReference type="Proteomes" id="UP000314982"/>
    </source>
</evidence>
<reference evidence="5" key="3">
    <citation type="submission" date="2025-09" db="UniProtKB">
        <authorList>
            <consortium name="Ensembl"/>
        </authorList>
    </citation>
    <scope>IDENTIFICATION</scope>
</reference>
<dbReference type="STRING" id="62062.ENSHHUP00000082430"/>
<keyword evidence="6" id="KW-1185">Reference proteome</keyword>
<proteinExistence type="predicted"/>
<name>A0A4W5R867_9TELE</name>
<evidence type="ECO:0000313" key="5">
    <source>
        <dbReference type="Ensembl" id="ENSHHUP00000082430.1"/>
    </source>
</evidence>
<dbReference type="GO" id="GO:0003712">
    <property type="term" value="F:transcription coregulator activity"/>
    <property type="evidence" value="ECO:0007669"/>
    <property type="project" value="TreeGrafter"/>
</dbReference>
<dbReference type="Proteomes" id="UP000314982">
    <property type="component" value="Unassembled WGS sequence"/>
</dbReference>
<evidence type="ECO:0000256" key="3">
    <source>
        <dbReference type="ARBA" id="ARBA00023242"/>
    </source>
</evidence>
<keyword evidence="2" id="KW-0804">Transcription</keyword>
<evidence type="ECO:0000256" key="2">
    <source>
        <dbReference type="ARBA" id="ARBA00023163"/>
    </source>
</evidence>
<keyword evidence="3" id="KW-0539">Nucleus</keyword>
<feature type="compositionally biased region" description="Polar residues" evidence="4">
    <location>
        <begin position="45"/>
        <end position="57"/>
    </location>
</feature>
<accession>A0A4W5R867</accession>
<protein>
    <recommendedName>
        <fullName evidence="7">Myb-like domain-containing protein</fullName>
    </recommendedName>
</protein>
<dbReference type="GO" id="GO:0006355">
    <property type="term" value="P:regulation of DNA-templated transcription"/>
    <property type="evidence" value="ECO:0007669"/>
    <property type="project" value="TreeGrafter"/>
</dbReference>
<evidence type="ECO:0000256" key="1">
    <source>
        <dbReference type="ARBA" id="ARBA00023015"/>
    </source>
</evidence>
<dbReference type="GeneTree" id="ENSGT00940000164105"/>
<dbReference type="GO" id="GO:0005634">
    <property type="term" value="C:nucleus"/>
    <property type="evidence" value="ECO:0007669"/>
    <property type="project" value="TreeGrafter"/>
</dbReference>
<reference evidence="6" key="1">
    <citation type="submission" date="2018-06" db="EMBL/GenBank/DDBJ databases">
        <title>Genome assembly of Danube salmon.</title>
        <authorList>
            <person name="Macqueen D.J."/>
            <person name="Gundappa M.K."/>
        </authorList>
    </citation>
    <scope>NUCLEOTIDE SEQUENCE [LARGE SCALE GENOMIC DNA]</scope>
</reference>
<dbReference type="Pfam" id="PF21227">
    <property type="entry name" value="Myb_DNA-binding_7"/>
    <property type="match status" value="1"/>
</dbReference>